<keyword evidence="14" id="KW-1185">Reference proteome</keyword>
<dbReference type="InterPro" id="IPR018109">
    <property type="entry name" value="Folylpolyglutamate_synth_CS"/>
</dbReference>
<dbReference type="InterPro" id="IPR036565">
    <property type="entry name" value="Mur-like_cat_sf"/>
</dbReference>
<gene>
    <name evidence="13" type="ORF">R4146_04785</name>
</gene>
<evidence type="ECO:0000256" key="6">
    <source>
        <dbReference type="ARBA" id="ARBA00022840"/>
    </source>
</evidence>
<evidence type="ECO:0000259" key="11">
    <source>
        <dbReference type="Pfam" id="PF02875"/>
    </source>
</evidence>
<organism evidence="13 14">
    <name type="scientific">Nicoliella lavandulae</name>
    <dbReference type="NCBI Taxonomy" id="3082954"/>
    <lineage>
        <taxon>Bacteria</taxon>
        <taxon>Bacillati</taxon>
        <taxon>Bacillota</taxon>
        <taxon>Bacilli</taxon>
        <taxon>Lactobacillales</taxon>
        <taxon>Lactobacillaceae</taxon>
        <taxon>Nicoliella</taxon>
    </lineage>
</organism>
<dbReference type="InterPro" id="IPR001645">
    <property type="entry name" value="Folylpolyglutamate_synth"/>
</dbReference>
<keyword evidence="7" id="KW-0460">Magnesium</keyword>
<dbReference type="PANTHER" id="PTHR11136">
    <property type="entry name" value="FOLYLPOLYGLUTAMATE SYNTHASE-RELATED"/>
    <property type="match status" value="1"/>
</dbReference>
<evidence type="ECO:0000313" key="14">
    <source>
        <dbReference type="Proteomes" id="UP001370590"/>
    </source>
</evidence>
<reference evidence="13 14" key="1">
    <citation type="submission" date="2023-10" db="EMBL/GenBank/DDBJ databases">
        <title>Nicoliella lavandulae sp. nov. isolated from Lavandula angustifolia flowers.</title>
        <authorList>
            <person name="Alcantara C."/>
            <person name="Zuniga M."/>
            <person name="Landete J.M."/>
            <person name="Monedero V."/>
        </authorList>
    </citation>
    <scope>NUCLEOTIDE SEQUENCE [LARGE SCALE GENOMIC DNA]</scope>
    <source>
        <strain evidence="13 14">Es01</strain>
    </source>
</reference>
<sequence>MKSIDQQYQAELNKVHTAMKYDGLKRVQFLQQIVKQQVKNYPKATVIRVSGTNGKGSTITMINNVLLAAGHRVGMFTSPYLVDPLSQVKVNGHRITQQLFLQAEHTVKTIVDALGYDFHRDVSEFESWFLIAVQVFLDQHVEFMLLECGMGGQLDATNAIDHSDYSLFTLIGLDHFKFLGNTIEAIANTKAKMIRPGEQVISYPNQRPIVQQIIDQIATAQQAIVHVANEIKVGAPQIIKTPLHYQCTVRVDGQSIPINLPLMGAFQLANLQTVVEWWRVFNTTAETPISVSALQQGIAQTKIIGRFSRLSNGWIVDGAHNRDAIRAFVNTVNTYFVDAPKVIMVGFLADKEVQWCVHELNALANTTFITVTPANHDRALTASDLADLFKRDPAIQAGRNQVRNAGSIAHGIDIFNRTTPDSVKLVVGSFYTIRGIIESLRGASHSNED</sequence>
<evidence type="ECO:0000256" key="8">
    <source>
        <dbReference type="ARBA" id="ARBA00030592"/>
    </source>
</evidence>
<dbReference type="Pfam" id="PF02875">
    <property type="entry name" value="Mur_ligase_C"/>
    <property type="match status" value="1"/>
</dbReference>
<dbReference type="PANTHER" id="PTHR11136:SF0">
    <property type="entry name" value="DIHYDROFOLATE SYNTHETASE-RELATED"/>
    <property type="match status" value="1"/>
</dbReference>
<evidence type="ECO:0000256" key="1">
    <source>
        <dbReference type="ARBA" id="ARBA00008276"/>
    </source>
</evidence>
<feature type="domain" description="Mur ligase C-terminal" evidence="11">
    <location>
        <begin position="305"/>
        <end position="430"/>
    </location>
</feature>
<dbReference type="SUPFAM" id="SSF53244">
    <property type="entry name" value="MurD-like peptide ligases, peptide-binding domain"/>
    <property type="match status" value="1"/>
</dbReference>
<keyword evidence="4" id="KW-0479">Metal-binding</keyword>
<proteinExistence type="inferred from homology"/>
<evidence type="ECO:0000256" key="4">
    <source>
        <dbReference type="ARBA" id="ARBA00022723"/>
    </source>
</evidence>
<dbReference type="EC" id="6.3.2.17" evidence="2"/>
<accession>A0ABU8SKP4</accession>
<dbReference type="InterPro" id="IPR013221">
    <property type="entry name" value="Mur_ligase_cen"/>
</dbReference>
<dbReference type="NCBIfam" id="TIGR01499">
    <property type="entry name" value="folC"/>
    <property type="match status" value="1"/>
</dbReference>
<dbReference type="PIRSF" id="PIRSF001563">
    <property type="entry name" value="Folylpolyglu_synth"/>
    <property type="match status" value="1"/>
</dbReference>
<keyword evidence="3 10" id="KW-0436">Ligase</keyword>
<protein>
    <recommendedName>
        <fullName evidence="2">tetrahydrofolate synthase</fullName>
        <ecNumber evidence="2">6.3.2.17</ecNumber>
    </recommendedName>
    <alternativeName>
        <fullName evidence="8">Tetrahydrofolylpolyglutamate synthase</fullName>
    </alternativeName>
</protein>
<evidence type="ECO:0000256" key="7">
    <source>
        <dbReference type="ARBA" id="ARBA00022842"/>
    </source>
</evidence>
<evidence type="ECO:0000259" key="12">
    <source>
        <dbReference type="Pfam" id="PF08245"/>
    </source>
</evidence>
<dbReference type="PROSITE" id="PS01011">
    <property type="entry name" value="FOLYLPOLYGLU_SYNT_1"/>
    <property type="match status" value="1"/>
</dbReference>
<dbReference type="GO" id="GO:0016874">
    <property type="term" value="F:ligase activity"/>
    <property type="evidence" value="ECO:0007669"/>
    <property type="project" value="UniProtKB-KW"/>
</dbReference>
<evidence type="ECO:0000313" key="13">
    <source>
        <dbReference type="EMBL" id="MEJ6400473.1"/>
    </source>
</evidence>
<feature type="domain" description="Mur ligase central" evidence="12">
    <location>
        <begin position="49"/>
        <end position="272"/>
    </location>
</feature>
<dbReference type="SUPFAM" id="SSF53623">
    <property type="entry name" value="MurD-like peptide ligases, catalytic domain"/>
    <property type="match status" value="1"/>
</dbReference>
<dbReference type="Gene3D" id="3.90.190.20">
    <property type="entry name" value="Mur ligase, C-terminal domain"/>
    <property type="match status" value="1"/>
</dbReference>
<evidence type="ECO:0000256" key="3">
    <source>
        <dbReference type="ARBA" id="ARBA00022598"/>
    </source>
</evidence>
<comment type="catalytic activity">
    <reaction evidence="9">
        <text>(6S)-5,6,7,8-tetrahydrofolyl-(gamma-L-Glu)(n) + L-glutamate + ATP = (6S)-5,6,7,8-tetrahydrofolyl-(gamma-L-Glu)(n+1) + ADP + phosphate + H(+)</text>
        <dbReference type="Rhea" id="RHEA:10580"/>
        <dbReference type="Rhea" id="RHEA-COMP:14738"/>
        <dbReference type="Rhea" id="RHEA-COMP:14740"/>
        <dbReference type="ChEBI" id="CHEBI:15378"/>
        <dbReference type="ChEBI" id="CHEBI:29985"/>
        <dbReference type="ChEBI" id="CHEBI:30616"/>
        <dbReference type="ChEBI" id="CHEBI:43474"/>
        <dbReference type="ChEBI" id="CHEBI:141005"/>
        <dbReference type="ChEBI" id="CHEBI:456216"/>
        <dbReference type="EC" id="6.3.2.17"/>
    </reaction>
</comment>
<keyword evidence="6 10" id="KW-0067">ATP-binding</keyword>
<keyword evidence="5 10" id="KW-0547">Nucleotide-binding</keyword>
<comment type="caution">
    <text evidence="13">The sequence shown here is derived from an EMBL/GenBank/DDBJ whole genome shotgun (WGS) entry which is preliminary data.</text>
</comment>
<name>A0ABU8SKP4_9LACO</name>
<comment type="similarity">
    <text evidence="1 10">Belongs to the folylpolyglutamate synthase family.</text>
</comment>
<evidence type="ECO:0000256" key="2">
    <source>
        <dbReference type="ARBA" id="ARBA00013025"/>
    </source>
</evidence>
<dbReference type="EMBL" id="JAWMWH010000001">
    <property type="protein sequence ID" value="MEJ6400473.1"/>
    <property type="molecule type" value="Genomic_DNA"/>
</dbReference>
<dbReference type="Pfam" id="PF08245">
    <property type="entry name" value="Mur_ligase_M"/>
    <property type="match status" value="1"/>
</dbReference>
<evidence type="ECO:0000256" key="9">
    <source>
        <dbReference type="ARBA" id="ARBA00047493"/>
    </source>
</evidence>
<dbReference type="InterPro" id="IPR004101">
    <property type="entry name" value="Mur_ligase_C"/>
</dbReference>
<evidence type="ECO:0000256" key="5">
    <source>
        <dbReference type="ARBA" id="ARBA00022741"/>
    </source>
</evidence>
<dbReference type="Gene3D" id="3.40.1190.10">
    <property type="entry name" value="Mur-like, catalytic domain"/>
    <property type="match status" value="1"/>
</dbReference>
<dbReference type="InterPro" id="IPR036615">
    <property type="entry name" value="Mur_ligase_C_dom_sf"/>
</dbReference>
<evidence type="ECO:0000256" key="10">
    <source>
        <dbReference type="PIRNR" id="PIRNR001563"/>
    </source>
</evidence>
<dbReference type="RefSeq" id="WP_339960282.1">
    <property type="nucleotide sequence ID" value="NZ_JAWMWH010000001.1"/>
</dbReference>
<dbReference type="Proteomes" id="UP001370590">
    <property type="component" value="Unassembled WGS sequence"/>
</dbReference>